<organism evidence="2 3">
    <name type="scientific">Geotalea daltonii (strain DSM 22248 / JCM 15807 / FRC-32)</name>
    <name type="common">Geobacter daltonii</name>
    <dbReference type="NCBI Taxonomy" id="316067"/>
    <lineage>
        <taxon>Bacteria</taxon>
        <taxon>Pseudomonadati</taxon>
        <taxon>Thermodesulfobacteriota</taxon>
        <taxon>Desulfuromonadia</taxon>
        <taxon>Geobacterales</taxon>
        <taxon>Geobacteraceae</taxon>
        <taxon>Geotalea</taxon>
    </lineage>
</organism>
<feature type="transmembrane region" description="Helical" evidence="1">
    <location>
        <begin position="126"/>
        <end position="147"/>
    </location>
</feature>
<dbReference type="Proteomes" id="UP000007721">
    <property type="component" value="Chromosome"/>
</dbReference>
<name>B9M467_GEODF</name>
<keyword evidence="3" id="KW-1185">Reference proteome</keyword>
<dbReference type="AlphaFoldDB" id="B9M467"/>
<sequence length="220" mass="23991">MQCPYCKEEILDGAVKCKHCGSMVGFPPRSAGQGDFGVMFENAVRIWKGNLADLVLLTLVFLLVVWIPIANIGFIAGYVRSVIKVSRGEGTAQVGDLFNAWDCFPNLFLFILINVIVGLVLNVVPFFGNIASIALGFVVFPGAFLIIDKGANITDAYKWCCETIQADFANWLQAYLVGNVIFFAGALALFIGIIFTAPLGQLIFVQQYDRVKPGTPTIIV</sequence>
<evidence type="ECO:0008006" key="4">
    <source>
        <dbReference type="Google" id="ProtNLM"/>
    </source>
</evidence>
<feature type="transmembrane region" description="Helical" evidence="1">
    <location>
        <begin position="98"/>
        <end position="121"/>
    </location>
</feature>
<evidence type="ECO:0000313" key="3">
    <source>
        <dbReference type="Proteomes" id="UP000007721"/>
    </source>
</evidence>
<dbReference type="STRING" id="316067.Geob_3179"/>
<dbReference type="HOGENOM" id="CLU_1254442_0_0_7"/>
<feature type="transmembrane region" description="Helical" evidence="1">
    <location>
        <begin position="180"/>
        <end position="205"/>
    </location>
</feature>
<dbReference type="EMBL" id="CP001390">
    <property type="protein sequence ID" value="ACM21522.1"/>
    <property type="molecule type" value="Genomic_DNA"/>
</dbReference>
<keyword evidence="1" id="KW-1133">Transmembrane helix</keyword>
<dbReference type="KEGG" id="geo:Geob_3179"/>
<proteinExistence type="predicted"/>
<feature type="transmembrane region" description="Helical" evidence="1">
    <location>
        <begin position="54"/>
        <end position="78"/>
    </location>
</feature>
<keyword evidence="1" id="KW-0812">Transmembrane</keyword>
<reference evidence="2 3" key="1">
    <citation type="submission" date="2009-01" db="EMBL/GenBank/DDBJ databases">
        <title>Complete sequence of Geobacter sp. FRC-32.</title>
        <authorList>
            <consortium name="US DOE Joint Genome Institute"/>
            <person name="Lucas S."/>
            <person name="Copeland A."/>
            <person name="Lapidus A."/>
            <person name="Glavina del Rio T."/>
            <person name="Dalin E."/>
            <person name="Tice H."/>
            <person name="Bruce D."/>
            <person name="Goodwin L."/>
            <person name="Pitluck S."/>
            <person name="Saunders E."/>
            <person name="Brettin T."/>
            <person name="Detter J.C."/>
            <person name="Han C."/>
            <person name="Larimer F."/>
            <person name="Land M."/>
            <person name="Hauser L."/>
            <person name="Kyrpides N."/>
            <person name="Ovchinnikova G."/>
            <person name="Kostka J."/>
            <person name="Richardson P."/>
        </authorList>
    </citation>
    <scope>NUCLEOTIDE SEQUENCE [LARGE SCALE GENOMIC DNA]</scope>
    <source>
        <strain evidence="3">DSM 22248 / JCM 15807 / FRC-32</strain>
    </source>
</reference>
<dbReference type="RefSeq" id="WP_012648250.1">
    <property type="nucleotide sequence ID" value="NC_011979.1"/>
</dbReference>
<keyword evidence="1" id="KW-0472">Membrane</keyword>
<accession>B9M467</accession>
<evidence type="ECO:0000313" key="2">
    <source>
        <dbReference type="EMBL" id="ACM21522.1"/>
    </source>
</evidence>
<evidence type="ECO:0000256" key="1">
    <source>
        <dbReference type="SAM" id="Phobius"/>
    </source>
</evidence>
<gene>
    <name evidence="2" type="ordered locus">Geob_3179</name>
</gene>
<protein>
    <recommendedName>
        <fullName evidence="4">Zinc ribbon domain-containing protein</fullName>
    </recommendedName>
</protein>
<dbReference type="OrthoDB" id="5397314at2"/>